<dbReference type="PRINTS" id="PR00398">
    <property type="entry name" value="STRDHORMONER"/>
</dbReference>
<reference evidence="15 16" key="1">
    <citation type="submission" date="2025-04" db="UniProtKB">
        <authorList>
            <consortium name="RefSeq"/>
        </authorList>
    </citation>
    <scope>IDENTIFICATION</scope>
    <source>
        <tissue evidence="15 16">Gonads</tissue>
    </source>
</reference>
<dbReference type="PROSITE" id="PS51030">
    <property type="entry name" value="NUCLEAR_REC_DBD_2"/>
    <property type="match status" value="1"/>
</dbReference>
<feature type="domain" description="NR LBD" evidence="13">
    <location>
        <begin position="212"/>
        <end position="436"/>
    </location>
</feature>
<feature type="region of interest" description="Disordered" evidence="11">
    <location>
        <begin position="1"/>
        <end position="22"/>
    </location>
</feature>
<evidence type="ECO:0000256" key="8">
    <source>
        <dbReference type="ARBA" id="ARBA00023170"/>
    </source>
</evidence>
<dbReference type="OrthoDB" id="6352325at2759"/>
<keyword evidence="6 10" id="KW-0238">DNA-binding</keyword>
<organism evidence="14 16">
    <name type="scientific">Lingula anatina</name>
    <name type="common">Brachiopod</name>
    <name type="synonym">Lingula unguis</name>
    <dbReference type="NCBI Taxonomy" id="7574"/>
    <lineage>
        <taxon>Eukaryota</taxon>
        <taxon>Metazoa</taxon>
        <taxon>Spiralia</taxon>
        <taxon>Lophotrochozoa</taxon>
        <taxon>Brachiopoda</taxon>
        <taxon>Linguliformea</taxon>
        <taxon>Lingulata</taxon>
        <taxon>Lingulida</taxon>
        <taxon>Linguloidea</taxon>
        <taxon>Lingulidae</taxon>
        <taxon>Lingula</taxon>
    </lineage>
</organism>
<dbReference type="Pfam" id="PF00105">
    <property type="entry name" value="zf-C4"/>
    <property type="match status" value="1"/>
</dbReference>
<keyword evidence="5 10" id="KW-0805">Transcription regulation</keyword>
<feature type="domain" description="Nuclear receptor" evidence="12">
    <location>
        <begin position="92"/>
        <end position="166"/>
    </location>
</feature>
<dbReference type="InterPro" id="IPR001728">
    <property type="entry name" value="ThyrH_rcpt"/>
</dbReference>
<dbReference type="InterPro" id="IPR001628">
    <property type="entry name" value="Znf_hrmn_rcpt"/>
</dbReference>
<protein>
    <submittedName>
        <fullName evidence="15 17">Nuclear hormone receptor HR96 isoform X2</fullName>
    </submittedName>
    <submittedName>
        <fullName evidence="16">Nuclear hormone receptor HR96 isoform X3</fullName>
    </submittedName>
</protein>
<dbReference type="Proteomes" id="UP000085678">
    <property type="component" value="Unplaced"/>
</dbReference>
<dbReference type="InterPro" id="IPR035500">
    <property type="entry name" value="NHR-like_dom_sf"/>
</dbReference>
<evidence type="ECO:0000256" key="7">
    <source>
        <dbReference type="ARBA" id="ARBA00023163"/>
    </source>
</evidence>
<keyword evidence="9 10" id="KW-0539">Nucleus</keyword>
<accession>A0A1S3H2Y7</accession>
<dbReference type="InterPro" id="IPR050234">
    <property type="entry name" value="Nuclear_hormone_rcpt_NR1"/>
</dbReference>
<dbReference type="GO" id="GO:0030154">
    <property type="term" value="P:cell differentiation"/>
    <property type="evidence" value="ECO:0007669"/>
    <property type="project" value="TreeGrafter"/>
</dbReference>
<keyword evidence="3 10" id="KW-0863">Zinc-finger</keyword>
<dbReference type="InterPro" id="IPR013088">
    <property type="entry name" value="Znf_NHR/GATA"/>
</dbReference>
<dbReference type="PANTHER" id="PTHR24082:SF283">
    <property type="entry name" value="NUCLEAR HORMONE RECEPTOR HR96"/>
    <property type="match status" value="1"/>
</dbReference>
<evidence type="ECO:0000256" key="2">
    <source>
        <dbReference type="ARBA" id="ARBA00022723"/>
    </source>
</evidence>
<dbReference type="PRINTS" id="PR00546">
    <property type="entry name" value="THYROIDHORMR"/>
</dbReference>
<evidence type="ECO:0000256" key="10">
    <source>
        <dbReference type="RuleBase" id="RU004334"/>
    </source>
</evidence>
<dbReference type="RefSeq" id="XP_013380495.1">
    <property type="nucleotide sequence ID" value="XM_013525041.1"/>
</dbReference>
<dbReference type="GO" id="GO:0045944">
    <property type="term" value="P:positive regulation of transcription by RNA polymerase II"/>
    <property type="evidence" value="ECO:0007669"/>
    <property type="project" value="TreeGrafter"/>
</dbReference>
<evidence type="ECO:0000313" key="14">
    <source>
        <dbReference type="Proteomes" id="UP000085678"/>
    </source>
</evidence>
<dbReference type="Gene3D" id="1.10.565.10">
    <property type="entry name" value="Retinoid X Receptor"/>
    <property type="match status" value="1"/>
</dbReference>
<evidence type="ECO:0000256" key="4">
    <source>
        <dbReference type="ARBA" id="ARBA00022833"/>
    </source>
</evidence>
<dbReference type="Gene3D" id="3.30.50.10">
    <property type="entry name" value="Erythroid Transcription Factor GATA-1, subunit A"/>
    <property type="match status" value="1"/>
</dbReference>
<evidence type="ECO:0000256" key="9">
    <source>
        <dbReference type="ARBA" id="ARBA00023242"/>
    </source>
</evidence>
<feature type="compositionally biased region" description="Polar residues" evidence="11">
    <location>
        <begin position="65"/>
        <end position="74"/>
    </location>
</feature>
<keyword evidence="14" id="KW-1185">Reference proteome</keyword>
<keyword evidence="8 10" id="KW-0675">Receptor</keyword>
<comment type="similarity">
    <text evidence="1">Belongs to the nuclear hormone receptor family. NR1 subfamily.</text>
</comment>
<dbReference type="PROSITE" id="PS00031">
    <property type="entry name" value="NUCLEAR_REC_DBD_1"/>
    <property type="match status" value="1"/>
</dbReference>
<sequence>MDDLIPSDFHQGRTPLENGFQEPEIHALNLSSNSEESVKAGPMYIEEDSMSESQNQSIAFLPVQSDTMSSSGSTEDTEAAYKSGTKPKKVPSKICMVCGDKALGHNFGVVSCESCKAFFRRNAFKGEIKGRCNSDCEVTPESRSYCKHCRLRKCFKAGMKKDLIMTDHQKQIRRYKNRSVGEEDPKEVSDTMELTKSPSNPKVQTRFVGDTLTEEDHATLQQLDHACKISFDLHMENGIRQPTSQKEFINMADISVRRLIRMVKQLKAFIQITQEDQLALLKEAVVEMLVFRSCLTYDLATDSWNVPNSSGEKVKVKRPKMHGDMKENYIRYMHFVRSFMKLTGNDRNVNLIMMVLSLFSPDRPNIQDKSLISKEQEYFAMLLSRYLNTVFPGQLLFPKVMMKLTEVRDISVAQSKVILQMEASDLEPLLVEIFNL</sequence>
<proteinExistence type="inferred from homology"/>
<dbReference type="GO" id="GO:0008270">
    <property type="term" value="F:zinc ion binding"/>
    <property type="evidence" value="ECO:0007669"/>
    <property type="project" value="UniProtKB-KW"/>
</dbReference>
<dbReference type="GO" id="GO:0004879">
    <property type="term" value="F:nuclear receptor activity"/>
    <property type="evidence" value="ECO:0007669"/>
    <property type="project" value="InterPro"/>
</dbReference>
<dbReference type="GO" id="GO:0000122">
    <property type="term" value="P:negative regulation of transcription by RNA polymerase II"/>
    <property type="evidence" value="ECO:0007669"/>
    <property type="project" value="TreeGrafter"/>
</dbReference>
<dbReference type="PROSITE" id="PS51843">
    <property type="entry name" value="NR_LBD"/>
    <property type="match status" value="1"/>
</dbReference>
<evidence type="ECO:0000313" key="16">
    <source>
        <dbReference type="RefSeq" id="XP_013380495.1"/>
    </source>
</evidence>
<dbReference type="Pfam" id="PF00104">
    <property type="entry name" value="Hormone_recep"/>
    <property type="match status" value="1"/>
</dbReference>
<dbReference type="GO" id="GO:0005634">
    <property type="term" value="C:nucleus"/>
    <property type="evidence" value="ECO:0007669"/>
    <property type="project" value="UniProtKB-SubCell"/>
</dbReference>
<dbReference type="PRINTS" id="PR00047">
    <property type="entry name" value="STROIDFINGER"/>
</dbReference>
<evidence type="ECO:0000313" key="17">
    <source>
        <dbReference type="RefSeq" id="XP_013380496.1"/>
    </source>
</evidence>
<dbReference type="RefSeq" id="XP_013380494.1">
    <property type="nucleotide sequence ID" value="XM_013525040.1"/>
</dbReference>
<keyword evidence="2 10" id="KW-0479">Metal-binding</keyword>
<feature type="compositionally biased region" description="Basic and acidic residues" evidence="11">
    <location>
        <begin position="179"/>
        <end position="189"/>
    </location>
</feature>
<feature type="region of interest" description="Disordered" evidence="11">
    <location>
        <begin position="65"/>
        <end position="88"/>
    </location>
</feature>
<evidence type="ECO:0000259" key="12">
    <source>
        <dbReference type="PROSITE" id="PS51030"/>
    </source>
</evidence>
<dbReference type="SUPFAM" id="SSF48508">
    <property type="entry name" value="Nuclear receptor ligand-binding domain"/>
    <property type="match status" value="1"/>
</dbReference>
<evidence type="ECO:0000256" key="3">
    <source>
        <dbReference type="ARBA" id="ARBA00022771"/>
    </source>
</evidence>
<dbReference type="SUPFAM" id="SSF57716">
    <property type="entry name" value="Glucocorticoid receptor-like (DNA-binding domain)"/>
    <property type="match status" value="1"/>
</dbReference>
<dbReference type="PANTHER" id="PTHR24082">
    <property type="entry name" value="NUCLEAR HORMONE RECEPTOR"/>
    <property type="match status" value="1"/>
</dbReference>
<dbReference type="InterPro" id="IPR001723">
    <property type="entry name" value="Nuclear_hrmn_rcpt"/>
</dbReference>
<evidence type="ECO:0000256" key="5">
    <source>
        <dbReference type="ARBA" id="ARBA00023015"/>
    </source>
</evidence>
<keyword evidence="4 10" id="KW-0862">Zinc</keyword>
<dbReference type="GO" id="GO:0000978">
    <property type="term" value="F:RNA polymerase II cis-regulatory region sequence-specific DNA binding"/>
    <property type="evidence" value="ECO:0007669"/>
    <property type="project" value="TreeGrafter"/>
</dbReference>
<dbReference type="AlphaFoldDB" id="A0A1S3H2Y7"/>
<evidence type="ECO:0000259" key="13">
    <source>
        <dbReference type="PROSITE" id="PS51843"/>
    </source>
</evidence>
<keyword evidence="7 10" id="KW-0804">Transcription</keyword>
<comment type="subcellular location">
    <subcellularLocation>
        <location evidence="10">Nucleus</location>
    </subcellularLocation>
</comment>
<evidence type="ECO:0000256" key="1">
    <source>
        <dbReference type="ARBA" id="ARBA00008092"/>
    </source>
</evidence>
<dbReference type="GeneID" id="106151675"/>
<evidence type="ECO:0000256" key="6">
    <source>
        <dbReference type="ARBA" id="ARBA00023125"/>
    </source>
</evidence>
<feature type="region of interest" description="Disordered" evidence="11">
    <location>
        <begin position="178"/>
        <end position="200"/>
    </location>
</feature>
<name>A0A1S3H2Y7_LINAN</name>
<dbReference type="RefSeq" id="XP_013380496.1">
    <property type="nucleotide sequence ID" value="XM_013525042.1"/>
</dbReference>
<gene>
    <name evidence="15 16 17" type="primary">LOC106151675</name>
</gene>
<evidence type="ECO:0000313" key="15">
    <source>
        <dbReference type="RefSeq" id="XP_013380494.1"/>
    </source>
</evidence>
<dbReference type="SMART" id="SM00399">
    <property type="entry name" value="ZnF_C4"/>
    <property type="match status" value="1"/>
</dbReference>
<dbReference type="SMART" id="SM00430">
    <property type="entry name" value="HOLI"/>
    <property type="match status" value="1"/>
</dbReference>
<dbReference type="InterPro" id="IPR000536">
    <property type="entry name" value="Nucl_hrmn_rcpt_lig-bd"/>
</dbReference>
<evidence type="ECO:0000256" key="11">
    <source>
        <dbReference type="SAM" id="MobiDB-lite"/>
    </source>
</evidence>